<dbReference type="Pfam" id="PF00881">
    <property type="entry name" value="Nitroreductase"/>
    <property type="match status" value="1"/>
</dbReference>
<proteinExistence type="inferred from homology"/>
<evidence type="ECO:0000313" key="5">
    <source>
        <dbReference type="Proteomes" id="UP001501470"/>
    </source>
</evidence>
<protein>
    <submittedName>
        <fullName evidence="4">Nitroreductase family protein</fullName>
    </submittedName>
</protein>
<dbReference type="InterPro" id="IPR000415">
    <property type="entry name" value="Nitroreductase-like"/>
</dbReference>
<comment type="similarity">
    <text evidence="1">Belongs to the nitroreductase family.</text>
</comment>
<dbReference type="PANTHER" id="PTHR43673">
    <property type="entry name" value="NAD(P)H NITROREDUCTASE YDGI-RELATED"/>
    <property type="match status" value="1"/>
</dbReference>
<evidence type="ECO:0000256" key="2">
    <source>
        <dbReference type="ARBA" id="ARBA00023002"/>
    </source>
</evidence>
<comment type="caution">
    <text evidence="4">The sequence shown here is derived from an EMBL/GenBank/DDBJ whole genome shotgun (WGS) entry which is preliminary data.</text>
</comment>
<dbReference type="RefSeq" id="WP_344502018.1">
    <property type="nucleotide sequence ID" value="NZ_BAAAQD010000004.1"/>
</dbReference>
<dbReference type="PANTHER" id="PTHR43673:SF10">
    <property type="entry name" value="NADH DEHYDROGENASE_NAD(P)H NITROREDUCTASE XCC3605-RELATED"/>
    <property type="match status" value="1"/>
</dbReference>
<sequence length="215" mass="23145">MGPVMGTAGTTGMSAAEVLTTTRSVRHRLDLTRPVDLADVRACLEVALQAPTGAGRQHWRWLVVTDPVLRSSIGKVYRAAFEQRYPPDATDTGVPPRTLASARHLAEHLGQVPVLVVPCLEVRRGLGTGNQAGIWGSLLPAAWSYMLAARARGLATAWTTTHLDREEEVAALLRLPGHVRQGALIPTAHPIGGGFRPARRAPLDSVIHIDGWNET</sequence>
<dbReference type="EMBL" id="BAAAQD010000004">
    <property type="protein sequence ID" value="GAA1510165.1"/>
    <property type="molecule type" value="Genomic_DNA"/>
</dbReference>
<keyword evidence="2" id="KW-0560">Oxidoreductase</keyword>
<dbReference type="SUPFAM" id="SSF55469">
    <property type="entry name" value="FMN-dependent nitroreductase-like"/>
    <property type="match status" value="1"/>
</dbReference>
<dbReference type="InterPro" id="IPR029479">
    <property type="entry name" value="Nitroreductase"/>
</dbReference>
<dbReference type="Gene3D" id="3.40.109.10">
    <property type="entry name" value="NADH Oxidase"/>
    <property type="match status" value="1"/>
</dbReference>
<evidence type="ECO:0000313" key="4">
    <source>
        <dbReference type="EMBL" id="GAA1510165.1"/>
    </source>
</evidence>
<gene>
    <name evidence="4" type="ORF">GCM10009827_025430</name>
</gene>
<name>A0ABP4KTP9_9ACTN</name>
<evidence type="ECO:0000256" key="1">
    <source>
        <dbReference type="ARBA" id="ARBA00007118"/>
    </source>
</evidence>
<dbReference type="CDD" id="cd02062">
    <property type="entry name" value="Nitro_FMN_reductase"/>
    <property type="match status" value="1"/>
</dbReference>
<feature type="domain" description="Nitroreductase" evidence="3">
    <location>
        <begin position="21"/>
        <end position="179"/>
    </location>
</feature>
<dbReference type="Proteomes" id="UP001501470">
    <property type="component" value="Unassembled WGS sequence"/>
</dbReference>
<accession>A0ABP4KTP9</accession>
<keyword evidence="5" id="KW-1185">Reference proteome</keyword>
<reference evidence="5" key="1">
    <citation type="journal article" date="2019" name="Int. J. Syst. Evol. Microbiol.">
        <title>The Global Catalogue of Microorganisms (GCM) 10K type strain sequencing project: providing services to taxonomists for standard genome sequencing and annotation.</title>
        <authorList>
            <consortium name="The Broad Institute Genomics Platform"/>
            <consortium name="The Broad Institute Genome Sequencing Center for Infectious Disease"/>
            <person name="Wu L."/>
            <person name="Ma J."/>
        </authorList>
    </citation>
    <scope>NUCLEOTIDE SEQUENCE [LARGE SCALE GENOMIC DNA]</scope>
    <source>
        <strain evidence="5">JCM 15933</strain>
    </source>
</reference>
<organism evidence="4 5">
    <name type="scientific">Dactylosporangium maewongense</name>
    <dbReference type="NCBI Taxonomy" id="634393"/>
    <lineage>
        <taxon>Bacteria</taxon>
        <taxon>Bacillati</taxon>
        <taxon>Actinomycetota</taxon>
        <taxon>Actinomycetes</taxon>
        <taxon>Micromonosporales</taxon>
        <taxon>Micromonosporaceae</taxon>
        <taxon>Dactylosporangium</taxon>
    </lineage>
</organism>
<evidence type="ECO:0000259" key="3">
    <source>
        <dbReference type="Pfam" id="PF00881"/>
    </source>
</evidence>